<dbReference type="KEGG" id="pbv:AR543_05735"/>
<evidence type="ECO:0008006" key="3">
    <source>
        <dbReference type="Google" id="ProtNLM"/>
    </source>
</evidence>
<keyword evidence="2" id="KW-1185">Reference proteome</keyword>
<organism evidence="1 2">
    <name type="scientific">Paenibacillus bovis</name>
    <dbReference type="NCBI Taxonomy" id="1616788"/>
    <lineage>
        <taxon>Bacteria</taxon>
        <taxon>Bacillati</taxon>
        <taxon>Bacillota</taxon>
        <taxon>Bacilli</taxon>
        <taxon>Bacillales</taxon>
        <taxon>Paenibacillaceae</taxon>
        <taxon>Paenibacillus</taxon>
    </lineage>
</organism>
<dbReference type="AlphaFoldDB" id="A0A172ZEH4"/>
<dbReference type="OrthoDB" id="4050476at2"/>
<gene>
    <name evidence="1" type="ORF">AR543_05735</name>
</gene>
<sequence length="337" mass="38975">MNSFTRPMWNMMSEQEQQDVLYSLLPTLPEGFSLKQLQRFERYGQQFVTGIFVYKEKEFVFVPGDTVTLGWNNGMGQMDAKTRENLGEALVEIERTLSEADELLNQQMSPVREAVIGPMLVERYPKSIGWLEVMPTDLNPEEDADIIEQLHSFEESRLNSYEVHEDYRLEREGDQIRIYLFNETEQFEDWSADHLHSHFAIPNEDEWEYLYGGGCRTLFPWGDSFDYTMNIRHFGNLDDSSSNKGSENSSKKQLYHLELPNIFGLCFLGDPYQIELTVDNGHIRTKGGDGGAGICGGSGVILGYLPVATYYRNIYDDTLDWVDLIGYMHYRRIIRLS</sequence>
<evidence type="ECO:0000313" key="1">
    <source>
        <dbReference type="EMBL" id="ANF95560.1"/>
    </source>
</evidence>
<dbReference type="Proteomes" id="UP000078148">
    <property type="component" value="Chromosome"/>
</dbReference>
<dbReference type="InterPro" id="IPR016187">
    <property type="entry name" value="CTDL_fold"/>
</dbReference>
<dbReference type="RefSeq" id="WP_060532597.1">
    <property type="nucleotide sequence ID" value="NZ_CP013023.1"/>
</dbReference>
<dbReference type="InterPro" id="IPR042095">
    <property type="entry name" value="SUMF_sf"/>
</dbReference>
<evidence type="ECO:0000313" key="2">
    <source>
        <dbReference type="Proteomes" id="UP000078148"/>
    </source>
</evidence>
<dbReference type="EMBL" id="CP013023">
    <property type="protein sequence ID" value="ANF95560.1"/>
    <property type="molecule type" value="Genomic_DNA"/>
</dbReference>
<protein>
    <recommendedName>
        <fullName evidence="3">Sulfatase-modifying factor enzyme domain-containing protein</fullName>
    </recommendedName>
</protein>
<name>A0A172ZEH4_9BACL</name>
<dbReference type="STRING" id="1616788.AR543_05735"/>
<reference evidence="2" key="1">
    <citation type="submission" date="2015-10" db="EMBL/GenBank/DDBJ databases">
        <title>Genome of Paenibacillus bovis sp. nov.</title>
        <authorList>
            <person name="Wu Z."/>
            <person name="Gao C."/>
            <person name="Liu Z."/>
            <person name="Zheng H."/>
        </authorList>
    </citation>
    <scope>NUCLEOTIDE SEQUENCE [LARGE SCALE GENOMIC DNA]</scope>
    <source>
        <strain evidence="2">BD3526</strain>
    </source>
</reference>
<proteinExistence type="predicted"/>
<dbReference type="SUPFAM" id="SSF56436">
    <property type="entry name" value="C-type lectin-like"/>
    <property type="match status" value="1"/>
</dbReference>
<dbReference type="Gene3D" id="3.90.1580.10">
    <property type="entry name" value="paralog of FGE (formylglycine-generating enzyme)"/>
    <property type="match status" value="1"/>
</dbReference>
<accession>A0A172ZEH4</accession>
<reference evidence="1 2" key="2">
    <citation type="journal article" date="2016" name="Int. J. Syst. Evol. Microbiol.">
        <title>Paenibacillus bovis sp. nov., isolated from raw yak (Bos grunniens) milk.</title>
        <authorList>
            <person name="Gao C."/>
            <person name="Han J."/>
            <person name="Liu Z."/>
            <person name="Xu X."/>
            <person name="Hang F."/>
            <person name="Wu Z."/>
        </authorList>
    </citation>
    <scope>NUCLEOTIDE SEQUENCE [LARGE SCALE GENOMIC DNA]</scope>
    <source>
        <strain evidence="1 2">BD3526</strain>
    </source>
</reference>